<evidence type="ECO:0000313" key="3">
    <source>
        <dbReference type="Proteomes" id="UP001303760"/>
    </source>
</evidence>
<dbReference type="EMBL" id="MU860364">
    <property type="protein sequence ID" value="KAK4234478.1"/>
    <property type="molecule type" value="Genomic_DNA"/>
</dbReference>
<comment type="caution">
    <text evidence="2">The sequence shown here is derived from an EMBL/GenBank/DDBJ whole genome shotgun (WGS) entry which is preliminary data.</text>
</comment>
<sequence length="266" mass="30146">MSASRPSPKSEPLEVDGDAPLPPPASVASAIPPFQLHGERNCGDHRHDTTDPKFRRRYFVRQGKSESTAWLLACTNCHARVNLNNLHDLPCGDLICRDCLVVAAISVKLEIEKRPSIIWNTRATMTDIEILLAKVIVPHERKRLVQRHSELQKTVLRLAGLTCCGVDMELERFLPCLSPTLSRDLWLAIRWVHDEQGEQRACAWPDCGAYLPVCCRYEMPGVEGYARRWYCVVCQGNSMDCARKLRVEQKKFPFFPKGQPALTPSR</sequence>
<dbReference type="Proteomes" id="UP001303760">
    <property type="component" value="Unassembled WGS sequence"/>
</dbReference>
<feature type="region of interest" description="Disordered" evidence="1">
    <location>
        <begin position="1"/>
        <end position="30"/>
    </location>
</feature>
<proteinExistence type="predicted"/>
<evidence type="ECO:0000313" key="2">
    <source>
        <dbReference type="EMBL" id="KAK4234478.1"/>
    </source>
</evidence>
<keyword evidence="3" id="KW-1185">Reference proteome</keyword>
<accession>A0AAN7C328</accession>
<protein>
    <submittedName>
        <fullName evidence="2">Uncharacterized protein</fullName>
    </submittedName>
</protein>
<organism evidence="2 3">
    <name type="scientific">Achaetomium macrosporum</name>
    <dbReference type="NCBI Taxonomy" id="79813"/>
    <lineage>
        <taxon>Eukaryota</taxon>
        <taxon>Fungi</taxon>
        <taxon>Dikarya</taxon>
        <taxon>Ascomycota</taxon>
        <taxon>Pezizomycotina</taxon>
        <taxon>Sordariomycetes</taxon>
        <taxon>Sordariomycetidae</taxon>
        <taxon>Sordariales</taxon>
        <taxon>Chaetomiaceae</taxon>
        <taxon>Achaetomium</taxon>
    </lineage>
</organism>
<dbReference type="AlphaFoldDB" id="A0AAN7C328"/>
<reference evidence="2" key="2">
    <citation type="submission" date="2023-05" db="EMBL/GenBank/DDBJ databases">
        <authorList>
            <consortium name="Lawrence Berkeley National Laboratory"/>
            <person name="Steindorff A."/>
            <person name="Hensen N."/>
            <person name="Bonometti L."/>
            <person name="Westerberg I."/>
            <person name="Brannstrom I.O."/>
            <person name="Guillou S."/>
            <person name="Cros-Aarteil S."/>
            <person name="Calhoun S."/>
            <person name="Haridas S."/>
            <person name="Kuo A."/>
            <person name="Mondo S."/>
            <person name="Pangilinan J."/>
            <person name="Riley R."/>
            <person name="Labutti K."/>
            <person name="Andreopoulos B."/>
            <person name="Lipzen A."/>
            <person name="Chen C."/>
            <person name="Yanf M."/>
            <person name="Daum C."/>
            <person name="Ng V."/>
            <person name="Clum A."/>
            <person name="Ohm R."/>
            <person name="Martin F."/>
            <person name="Silar P."/>
            <person name="Natvig D."/>
            <person name="Lalanne C."/>
            <person name="Gautier V."/>
            <person name="Ament-Velasquez S.L."/>
            <person name="Kruys A."/>
            <person name="Hutchinson M.I."/>
            <person name="Powell A.J."/>
            <person name="Barry K."/>
            <person name="Miller A.N."/>
            <person name="Grigoriev I.V."/>
            <person name="Debuchy R."/>
            <person name="Gladieux P."/>
            <person name="Thoren M.H."/>
            <person name="Johannesson H."/>
        </authorList>
    </citation>
    <scope>NUCLEOTIDE SEQUENCE</scope>
    <source>
        <strain evidence="2">CBS 532.94</strain>
    </source>
</reference>
<reference evidence="2" key="1">
    <citation type="journal article" date="2023" name="Mol. Phylogenet. Evol.">
        <title>Genome-scale phylogeny and comparative genomics of the fungal order Sordariales.</title>
        <authorList>
            <person name="Hensen N."/>
            <person name="Bonometti L."/>
            <person name="Westerberg I."/>
            <person name="Brannstrom I.O."/>
            <person name="Guillou S."/>
            <person name="Cros-Aarteil S."/>
            <person name="Calhoun S."/>
            <person name="Haridas S."/>
            <person name="Kuo A."/>
            <person name="Mondo S."/>
            <person name="Pangilinan J."/>
            <person name="Riley R."/>
            <person name="LaButti K."/>
            <person name="Andreopoulos B."/>
            <person name="Lipzen A."/>
            <person name="Chen C."/>
            <person name="Yan M."/>
            <person name="Daum C."/>
            <person name="Ng V."/>
            <person name="Clum A."/>
            <person name="Steindorff A."/>
            <person name="Ohm R.A."/>
            <person name="Martin F."/>
            <person name="Silar P."/>
            <person name="Natvig D.O."/>
            <person name="Lalanne C."/>
            <person name="Gautier V."/>
            <person name="Ament-Velasquez S.L."/>
            <person name="Kruys A."/>
            <person name="Hutchinson M.I."/>
            <person name="Powell A.J."/>
            <person name="Barry K."/>
            <person name="Miller A.N."/>
            <person name="Grigoriev I.V."/>
            <person name="Debuchy R."/>
            <person name="Gladieux P."/>
            <person name="Hiltunen Thoren M."/>
            <person name="Johannesson H."/>
        </authorList>
    </citation>
    <scope>NUCLEOTIDE SEQUENCE</scope>
    <source>
        <strain evidence="2">CBS 532.94</strain>
    </source>
</reference>
<gene>
    <name evidence="2" type="ORF">C8A03DRAFT_18629</name>
</gene>
<name>A0AAN7C328_9PEZI</name>
<evidence type="ECO:0000256" key="1">
    <source>
        <dbReference type="SAM" id="MobiDB-lite"/>
    </source>
</evidence>